<sequence length="161" mass="19317">MDNEEFETKKDIEIIIPLEAENKAEKFIENDDAKDHIKAIDEIEKYVKMTDDTKEHMKSHRKSIDYIFVSQYMYDIDNKEYDPTLDAYVATFSKNNNLIIRWRINVEKGEQPHNNVYFQYDQLKEIDKIESFILCKKILVLFTKGNDRNHFIIDLNNNRIC</sequence>
<keyword evidence="2" id="KW-1185">Reference proteome</keyword>
<protein>
    <submittedName>
        <fullName evidence="1">Uncharacterized protein</fullName>
    </submittedName>
</protein>
<dbReference type="AlphaFoldDB" id="A0A2Z6RF94"/>
<organism evidence="1 2">
    <name type="scientific">Rhizophagus clarus</name>
    <dbReference type="NCBI Taxonomy" id="94130"/>
    <lineage>
        <taxon>Eukaryota</taxon>
        <taxon>Fungi</taxon>
        <taxon>Fungi incertae sedis</taxon>
        <taxon>Mucoromycota</taxon>
        <taxon>Glomeromycotina</taxon>
        <taxon>Glomeromycetes</taxon>
        <taxon>Glomerales</taxon>
        <taxon>Glomeraceae</taxon>
        <taxon>Rhizophagus</taxon>
    </lineage>
</organism>
<evidence type="ECO:0000313" key="1">
    <source>
        <dbReference type="EMBL" id="GBB91186.1"/>
    </source>
</evidence>
<evidence type="ECO:0000313" key="2">
    <source>
        <dbReference type="Proteomes" id="UP000247702"/>
    </source>
</evidence>
<name>A0A2Z6RF94_9GLOM</name>
<reference evidence="1 2" key="1">
    <citation type="submission" date="2017-11" db="EMBL/GenBank/DDBJ databases">
        <title>The genome of Rhizophagus clarus HR1 reveals common genetic basis of auxotrophy among arbuscular mycorrhizal fungi.</title>
        <authorList>
            <person name="Kobayashi Y."/>
        </authorList>
    </citation>
    <scope>NUCLEOTIDE SEQUENCE [LARGE SCALE GENOMIC DNA]</scope>
    <source>
        <strain evidence="1 2">HR1</strain>
    </source>
</reference>
<dbReference type="Proteomes" id="UP000247702">
    <property type="component" value="Unassembled WGS sequence"/>
</dbReference>
<proteinExistence type="predicted"/>
<dbReference type="EMBL" id="BEXD01000929">
    <property type="protein sequence ID" value="GBB91186.1"/>
    <property type="molecule type" value="Genomic_DNA"/>
</dbReference>
<comment type="caution">
    <text evidence="1">The sequence shown here is derived from an EMBL/GenBank/DDBJ whole genome shotgun (WGS) entry which is preliminary data.</text>
</comment>
<accession>A0A2Z6RF94</accession>
<gene>
    <name evidence="1" type="ORF">RclHR1_18340004</name>
</gene>